<feature type="transmembrane region" description="Helical" evidence="1">
    <location>
        <begin position="46"/>
        <end position="68"/>
    </location>
</feature>
<sequence>MESEKVEATHAVTWQYAVPVMLGMMFALCTYAAYHDGQIRFRSIGLYLLMLLFVPLMTIVFAGARGLLQHSATGRGTENASTQTMLDVTERTPERPATHVADTTSAGWRRLLRMRFAVPDIAIGTAVIVVCWLPYLALSYPGAYWWDTTLQIAQFESSPRVLWDQHPFMDSLLFGAFAEVGKLAWHDCQAGLFMLIVLQTVAAAATLAALATYLWRYGVSWRARIACLLLFALFPPFPRMFGTLVKDTVFMPMFVVFVIMFCEIVRTKAAVLRVPAFLMPFILICVGMGLSRKTGALIVLGSMLLLAFAEMAVHMRAACVMLGVATLLVCSTVVPQAASRIVDIRHGRPQESLALPIQQVANAWIHEGDTFTDGERAALEAFYTKDAGALASAYRYTAADPVKDRVNLHGSTGKRAFMMIWLKHAFLNPGPYASAFAGLAAGWFSFPTPQDLNDVGGADLGIPADSVHRYEHMETVVGWRDTTIGGSLFRHMDTVLGQIPVLNLLYCKALWGSILPSFCVFLALCRRRDGGYSTVARWRTVIWMSPMLVTAMTLYVGPTSLYQEATRYVFPLLCVMPLALAIASASDDRLYTAL</sequence>
<feature type="transmembrane region" description="Helical" evidence="1">
    <location>
        <begin position="320"/>
        <end position="338"/>
    </location>
</feature>
<evidence type="ECO:0008006" key="4">
    <source>
        <dbReference type="Google" id="ProtNLM"/>
    </source>
</evidence>
<name>A0ABS6WGJ3_9BIFI</name>
<feature type="transmembrane region" description="Helical" evidence="1">
    <location>
        <begin position="249"/>
        <end position="266"/>
    </location>
</feature>
<feature type="transmembrane region" description="Helical" evidence="1">
    <location>
        <begin position="501"/>
        <end position="524"/>
    </location>
</feature>
<protein>
    <recommendedName>
        <fullName evidence="4">Glycosyltransferase RgtA/B/C/D-like domain-containing protein</fullName>
    </recommendedName>
</protein>
<feature type="transmembrane region" description="Helical" evidence="1">
    <location>
        <begin position="536"/>
        <end position="556"/>
    </location>
</feature>
<feature type="transmembrane region" description="Helical" evidence="1">
    <location>
        <begin position="221"/>
        <end position="237"/>
    </location>
</feature>
<comment type="caution">
    <text evidence="2">The sequence shown here is derived from an EMBL/GenBank/DDBJ whole genome shotgun (WGS) entry which is preliminary data.</text>
</comment>
<evidence type="ECO:0000313" key="3">
    <source>
        <dbReference type="Proteomes" id="UP000700815"/>
    </source>
</evidence>
<feature type="transmembrane region" description="Helical" evidence="1">
    <location>
        <begin position="425"/>
        <end position="446"/>
    </location>
</feature>
<dbReference type="EMBL" id="JAHBBH010000030">
    <property type="protein sequence ID" value="MBW3093176.1"/>
    <property type="molecule type" value="Genomic_DNA"/>
</dbReference>
<organism evidence="2 3">
    <name type="scientific">Bifidobacterium miconis</name>
    <dbReference type="NCBI Taxonomy" id="2834435"/>
    <lineage>
        <taxon>Bacteria</taxon>
        <taxon>Bacillati</taxon>
        <taxon>Actinomycetota</taxon>
        <taxon>Actinomycetes</taxon>
        <taxon>Bifidobacteriales</taxon>
        <taxon>Bifidobacteriaceae</taxon>
        <taxon>Bifidobacterium</taxon>
    </lineage>
</organism>
<feature type="transmembrane region" description="Helical" evidence="1">
    <location>
        <begin position="272"/>
        <end position="290"/>
    </location>
</feature>
<accession>A0ABS6WGJ3</accession>
<keyword evidence="1" id="KW-0472">Membrane</keyword>
<dbReference type="InterPro" id="IPR046062">
    <property type="entry name" value="DUF6020"/>
</dbReference>
<reference evidence="2 3" key="1">
    <citation type="submission" date="2021-05" db="EMBL/GenBank/DDBJ databases">
        <title>Phylogenetic classification of ten novel species belonging to the genus Bifidobacterium comprising B. colchicus sp. nov., B. abeli sp. nov., B. bicoloris sp. nov., B. guerezis sp. nov., B. rosaliae sp. nov., B. santillanensis sp. nov., B. argentati sp. nov., B. amazzoni sp. nov., B. pluviali sp. nov., and B. pinnaculum sp. nov.</title>
        <authorList>
            <person name="Lugli G.A."/>
            <person name="Ruiz Garcia L."/>
            <person name="Margolles A."/>
            <person name="Ventura M."/>
        </authorList>
    </citation>
    <scope>NUCLEOTIDE SEQUENCE [LARGE SCALE GENOMIC DNA]</scope>
    <source>
        <strain evidence="2 3">82T10</strain>
    </source>
</reference>
<keyword evidence="1" id="KW-0812">Transmembrane</keyword>
<dbReference type="Pfam" id="PF19484">
    <property type="entry name" value="DUF6020"/>
    <property type="match status" value="1"/>
</dbReference>
<feature type="transmembrane region" description="Helical" evidence="1">
    <location>
        <begin position="192"/>
        <end position="215"/>
    </location>
</feature>
<proteinExistence type="predicted"/>
<feature type="transmembrane region" description="Helical" evidence="1">
    <location>
        <begin position="12"/>
        <end position="34"/>
    </location>
</feature>
<evidence type="ECO:0000256" key="1">
    <source>
        <dbReference type="SAM" id="Phobius"/>
    </source>
</evidence>
<gene>
    <name evidence="2" type="ORF">KIH79_09650</name>
</gene>
<evidence type="ECO:0000313" key="2">
    <source>
        <dbReference type="EMBL" id="MBW3093176.1"/>
    </source>
</evidence>
<dbReference type="RefSeq" id="WP_219059193.1">
    <property type="nucleotide sequence ID" value="NZ_JAHBBH010000030.1"/>
</dbReference>
<feature type="transmembrane region" description="Helical" evidence="1">
    <location>
        <begin position="568"/>
        <end position="586"/>
    </location>
</feature>
<feature type="transmembrane region" description="Helical" evidence="1">
    <location>
        <begin position="116"/>
        <end position="137"/>
    </location>
</feature>
<dbReference type="Proteomes" id="UP000700815">
    <property type="component" value="Unassembled WGS sequence"/>
</dbReference>
<keyword evidence="3" id="KW-1185">Reference proteome</keyword>
<keyword evidence="1" id="KW-1133">Transmembrane helix</keyword>